<dbReference type="AlphaFoldDB" id="A0AAU9ITJ1"/>
<accession>A0AAU9ITJ1</accession>
<comment type="caution">
    <text evidence="1">The sequence shown here is derived from an EMBL/GenBank/DDBJ whole genome shotgun (WGS) entry which is preliminary data.</text>
</comment>
<evidence type="ECO:0000313" key="1">
    <source>
        <dbReference type="EMBL" id="CAG9317012.1"/>
    </source>
</evidence>
<gene>
    <name evidence="1" type="ORF">BSTOLATCC_MIC17639</name>
</gene>
<organism evidence="1 2">
    <name type="scientific">Blepharisma stoltei</name>
    <dbReference type="NCBI Taxonomy" id="1481888"/>
    <lineage>
        <taxon>Eukaryota</taxon>
        <taxon>Sar</taxon>
        <taxon>Alveolata</taxon>
        <taxon>Ciliophora</taxon>
        <taxon>Postciliodesmatophora</taxon>
        <taxon>Heterotrichea</taxon>
        <taxon>Heterotrichida</taxon>
        <taxon>Blepharismidae</taxon>
        <taxon>Blepharisma</taxon>
    </lineage>
</organism>
<keyword evidence="2" id="KW-1185">Reference proteome</keyword>
<sequence length="137" mass="15754">MDYIIGNKNKELPTFRKSPYSIKCIEKQSIVRKKSISPNFYLPHKTSRAPFLPILKSSHEKSSLYSEIKESIKPQNKSFHIARALSHSPYFESFKRRSSRSSRTTPFSEQKLDYMDSMRAIPPLPKTAATSQITTAL</sequence>
<reference evidence="1" key="1">
    <citation type="submission" date="2021-09" db="EMBL/GenBank/DDBJ databases">
        <authorList>
            <consortium name="AG Swart"/>
            <person name="Singh M."/>
            <person name="Singh A."/>
            <person name="Seah K."/>
            <person name="Emmerich C."/>
        </authorList>
    </citation>
    <scope>NUCLEOTIDE SEQUENCE</scope>
    <source>
        <strain evidence="1">ATCC30299</strain>
    </source>
</reference>
<dbReference type="Proteomes" id="UP001162131">
    <property type="component" value="Unassembled WGS sequence"/>
</dbReference>
<protein>
    <submittedName>
        <fullName evidence="1">Uncharacterized protein</fullName>
    </submittedName>
</protein>
<dbReference type="EMBL" id="CAJZBQ010000017">
    <property type="protein sequence ID" value="CAG9317012.1"/>
    <property type="molecule type" value="Genomic_DNA"/>
</dbReference>
<proteinExistence type="predicted"/>
<evidence type="ECO:0000313" key="2">
    <source>
        <dbReference type="Proteomes" id="UP001162131"/>
    </source>
</evidence>
<name>A0AAU9ITJ1_9CILI</name>